<organism evidence="4 5">
    <name type="scientific">Embleya hyalina</name>
    <dbReference type="NCBI Taxonomy" id="516124"/>
    <lineage>
        <taxon>Bacteria</taxon>
        <taxon>Bacillati</taxon>
        <taxon>Actinomycetota</taxon>
        <taxon>Actinomycetes</taxon>
        <taxon>Kitasatosporales</taxon>
        <taxon>Streptomycetaceae</taxon>
        <taxon>Embleya</taxon>
    </lineage>
</organism>
<gene>
    <name evidence="4" type="ORF">EHYA_07927</name>
</gene>
<dbReference type="SUPFAM" id="SSF46689">
    <property type="entry name" value="Homeodomain-like"/>
    <property type="match status" value="1"/>
</dbReference>
<feature type="domain" description="HTH tetR-type" evidence="3">
    <location>
        <begin position="17"/>
        <end position="77"/>
    </location>
</feature>
<dbReference type="InterPro" id="IPR001647">
    <property type="entry name" value="HTH_TetR"/>
</dbReference>
<name>A0A401Z055_9ACTN</name>
<dbReference type="PANTHER" id="PTHR30055">
    <property type="entry name" value="HTH-TYPE TRANSCRIPTIONAL REGULATOR RUTR"/>
    <property type="match status" value="1"/>
</dbReference>
<protein>
    <submittedName>
        <fullName evidence="4">TetR family transcriptional regulator</fullName>
    </submittedName>
</protein>
<sequence length="209" mass="23235">MAAPANHTAGTVRMSADERRAAVIRAAVTEFAKGGLNGTSTASIAKRVGVSQPYLFRLFDDKRALFLATVEYAFDRVEERFRRATEGLTGYPAMHAMAHAYHDFLDTDTDLLRIQLQAYAAAEDSELRSEIRGFWNRLDAFAREVTGVDGEELTNFFARGMLCNVIASLDLPRERYFDDVLSADGKLLRCDLCEDSERFDEPPASAPPA</sequence>
<dbReference type="Pfam" id="PF00440">
    <property type="entry name" value="TetR_N"/>
    <property type="match status" value="1"/>
</dbReference>
<feature type="DNA-binding region" description="H-T-H motif" evidence="2">
    <location>
        <begin position="40"/>
        <end position="59"/>
    </location>
</feature>
<keyword evidence="1 2" id="KW-0238">DNA-binding</keyword>
<keyword evidence="5" id="KW-1185">Reference proteome</keyword>
<dbReference type="GO" id="GO:0003700">
    <property type="term" value="F:DNA-binding transcription factor activity"/>
    <property type="evidence" value="ECO:0007669"/>
    <property type="project" value="TreeGrafter"/>
</dbReference>
<dbReference type="GO" id="GO:0000976">
    <property type="term" value="F:transcription cis-regulatory region binding"/>
    <property type="evidence" value="ECO:0007669"/>
    <property type="project" value="TreeGrafter"/>
</dbReference>
<dbReference type="InterPro" id="IPR050109">
    <property type="entry name" value="HTH-type_TetR-like_transc_reg"/>
</dbReference>
<dbReference type="EMBL" id="BIFH01000037">
    <property type="protein sequence ID" value="GCE00202.1"/>
    <property type="molecule type" value="Genomic_DNA"/>
</dbReference>
<comment type="caution">
    <text evidence="4">The sequence shown here is derived from an EMBL/GenBank/DDBJ whole genome shotgun (WGS) entry which is preliminary data.</text>
</comment>
<dbReference type="AlphaFoldDB" id="A0A401Z055"/>
<dbReference type="Proteomes" id="UP000286931">
    <property type="component" value="Unassembled WGS sequence"/>
</dbReference>
<dbReference type="PROSITE" id="PS50977">
    <property type="entry name" value="HTH_TETR_2"/>
    <property type="match status" value="1"/>
</dbReference>
<evidence type="ECO:0000313" key="4">
    <source>
        <dbReference type="EMBL" id="GCE00202.1"/>
    </source>
</evidence>
<evidence type="ECO:0000256" key="2">
    <source>
        <dbReference type="PROSITE-ProRule" id="PRU00335"/>
    </source>
</evidence>
<evidence type="ECO:0000313" key="5">
    <source>
        <dbReference type="Proteomes" id="UP000286931"/>
    </source>
</evidence>
<proteinExistence type="predicted"/>
<dbReference type="RefSeq" id="WP_246127184.1">
    <property type="nucleotide sequence ID" value="NZ_BIFH01000037.1"/>
</dbReference>
<dbReference type="InterPro" id="IPR009057">
    <property type="entry name" value="Homeodomain-like_sf"/>
</dbReference>
<dbReference type="PANTHER" id="PTHR30055:SF146">
    <property type="entry name" value="HTH-TYPE TRANSCRIPTIONAL DUAL REGULATOR CECR"/>
    <property type="match status" value="1"/>
</dbReference>
<evidence type="ECO:0000256" key="1">
    <source>
        <dbReference type="ARBA" id="ARBA00023125"/>
    </source>
</evidence>
<accession>A0A401Z055</accession>
<dbReference type="Gene3D" id="1.10.357.10">
    <property type="entry name" value="Tetracycline Repressor, domain 2"/>
    <property type="match status" value="1"/>
</dbReference>
<evidence type="ECO:0000259" key="3">
    <source>
        <dbReference type="PROSITE" id="PS50977"/>
    </source>
</evidence>
<reference evidence="4 5" key="1">
    <citation type="submission" date="2018-12" db="EMBL/GenBank/DDBJ databases">
        <title>Draft genome sequence of Embleya hyalina NBRC 13850T.</title>
        <authorList>
            <person name="Komaki H."/>
            <person name="Hosoyama A."/>
            <person name="Kimura A."/>
            <person name="Ichikawa N."/>
            <person name="Tamura T."/>
        </authorList>
    </citation>
    <scope>NUCLEOTIDE SEQUENCE [LARGE SCALE GENOMIC DNA]</scope>
    <source>
        <strain evidence="4 5">NBRC 13850</strain>
    </source>
</reference>